<evidence type="ECO:0000313" key="9">
    <source>
        <dbReference type="Proteomes" id="UP000050867"/>
    </source>
</evidence>
<dbReference type="RefSeq" id="WP_018386792.1">
    <property type="nucleotide sequence ID" value="NZ_LLZU01000010.1"/>
</dbReference>
<name>A0A0T6LUS5_WENVI</name>
<keyword evidence="9" id="KW-1185">Reference proteome</keyword>
<keyword evidence="3 6" id="KW-0479">Metal-binding</keyword>
<feature type="domain" description="Nudix hydrolase" evidence="7">
    <location>
        <begin position="39"/>
        <end position="171"/>
    </location>
</feature>
<dbReference type="GO" id="GO:0016817">
    <property type="term" value="F:hydrolase activity, acting on acid anhydrides"/>
    <property type="evidence" value="ECO:0007669"/>
    <property type="project" value="InterPro"/>
</dbReference>
<dbReference type="GO" id="GO:0046872">
    <property type="term" value="F:metal ion binding"/>
    <property type="evidence" value="ECO:0007669"/>
    <property type="project" value="UniProtKB-KW"/>
</dbReference>
<evidence type="ECO:0000256" key="6">
    <source>
        <dbReference type="PIRSR" id="PIRSR017340-1"/>
    </source>
</evidence>
<dbReference type="OrthoDB" id="67499at2"/>
<dbReference type="InterPro" id="IPR024195">
    <property type="entry name" value="NUDIX_hydrolase_YfcD_pred"/>
</dbReference>
<sequence>MEKPPTGPGDEMVALYAEGDPAGRVTGAAPRRRVRAENLPHAATAVLLRDAEDRVYVHRRTSTKDVYPGMHDSFAGGVVLAGEDPATAAARELAEELGVRGCELRPCFVHWYADAFTNYLAYGFEARYDPARHGPIRHQPEEVEAGWWMEWGELVARLADPSWPFVPDGRVGVDLYARSRSDQR</sequence>
<evidence type="ECO:0000256" key="2">
    <source>
        <dbReference type="ARBA" id="ARBA00005582"/>
    </source>
</evidence>
<dbReference type="Gene3D" id="3.90.79.10">
    <property type="entry name" value="Nucleoside Triphosphate Pyrophosphohydrolase"/>
    <property type="match status" value="1"/>
</dbReference>
<gene>
    <name evidence="8" type="ORF">AQ490_19100</name>
</gene>
<dbReference type="PROSITE" id="PS51462">
    <property type="entry name" value="NUDIX"/>
    <property type="match status" value="1"/>
</dbReference>
<dbReference type="Proteomes" id="UP000050867">
    <property type="component" value="Unassembled WGS sequence"/>
</dbReference>
<feature type="binding site" evidence="6">
    <location>
        <position position="92"/>
    </location>
    <ligand>
        <name>Mg(2+)</name>
        <dbReference type="ChEBI" id="CHEBI:18420"/>
    </ligand>
</feature>
<protein>
    <submittedName>
        <fullName evidence="8">NUDIX hydrolase</fullName>
    </submittedName>
</protein>
<dbReference type="CDD" id="cd04697">
    <property type="entry name" value="NUDIX_Hydrolase"/>
    <property type="match status" value="1"/>
</dbReference>
<dbReference type="InterPro" id="IPR020084">
    <property type="entry name" value="NUDIX_hydrolase_CS"/>
</dbReference>
<dbReference type="PANTHER" id="PTHR10885">
    <property type="entry name" value="ISOPENTENYL-DIPHOSPHATE DELTA-ISOMERASE"/>
    <property type="match status" value="1"/>
</dbReference>
<evidence type="ECO:0000256" key="3">
    <source>
        <dbReference type="ARBA" id="ARBA00022723"/>
    </source>
</evidence>
<dbReference type="PROSITE" id="PS00893">
    <property type="entry name" value="NUDIX_BOX"/>
    <property type="match status" value="1"/>
</dbReference>
<reference evidence="8 9" key="1">
    <citation type="submission" date="2015-10" db="EMBL/GenBank/DDBJ databases">
        <title>Draft genome sequence of pyrrolomycin-producing Streptomyces vitaminophilus.</title>
        <authorList>
            <person name="Graham D.E."/>
            <person name="Mahan K.M."/>
            <person name="Klingeman D.M."/>
            <person name="Hettich R.L."/>
            <person name="Parry R.J."/>
        </authorList>
    </citation>
    <scope>NUCLEOTIDE SEQUENCE [LARGE SCALE GENOMIC DNA]</scope>
    <source>
        <strain evidence="8 9">ATCC 31673</strain>
    </source>
</reference>
<evidence type="ECO:0000313" key="8">
    <source>
        <dbReference type="EMBL" id="KRV49802.1"/>
    </source>
</evidence>
<dbReference type="STRING" id="76728.AQ490_19100"/>
<feature type="binding site" evidence="6">
    <location>
        <position position="96"/>
    </location>
    <ligand>
        <name>Mg(2+)</name>
        <dbReference type="ChEBI" id="CHEBI:18420"/>
    </ligand>
</feature>
<dbReference type="AlphaFoldDB" id="A0A0T6LUS5"/>
<dbReference type="eggNOG" id="COG0494">
    <property type="taxonomic scope" value="Bacteria"/>
</dbReference>
<dbReference type="PIRSF" id="PIRSF017340">
    <property type="entry name" value="Nudix_hydro"/>
    <property type="match status" value="1"/>
</dbReference>
<evidence type="ECO:0000259" key="7">
    <source>
        <dbReference type="PROSITE" id="PS51462"/>
    </source>
</evidence>
<organism evidence="8 9">
    <name type="scientific">Wenjunlia vitaminophila</name>
    <name type="common">Streptomyces vitaminophilus</name>
    <dbReference type="NCBI Taxonomy" id="76728"/>
    <lineage>
        <taxon>Bacteria</taxon>
        <taxon>Bacillati</taxon>
        <taxon>Actinomycetota</taxon>
        <taxon>Actinomycetes</taxon>
        <taxon>Kitasatosporales</taxon>
        <taxon>Streptomycetaceae</taxon>
        <taxon>Wenjunlia</taxon>
    </lineage>
</organism>
<keyword evidence="5 6" id="KW-0460">Magnesium</keyword>
<evidence type="ECO:0000256" key="1">
    <source>
        <dbReference type="ARBA" id="ARBA00001946"/>
    </source>
</evidence>
<dbReference type="PANTHER" id="PTHR10885:SF0">
    <property type="entry name" value="ISOPENTENYL-DIPHOSPHATE DELTA-ISOMERASE"/>
    <property type="match status" value="1"/>
</dbReference>
<dbReference type="EMBL" id="LLZU01000010">
    <property type="protein sequence ID" value="KRV49802.1"/>
    <property type="molecule type" value="Genomic_DNA"/>
</dbReference>
<dbReference type="SUPFAM" id="SSF55811">
    <property type="entry name" value="Nudix"/>
    <property type="match status" value="1"/>
</dbReference>
<evidence type="ECO:0000256" key="5">
    <source>
        <dbReference type="ARBA" id="ARBA00022842"/>
    </source>
</evidence>
<comment type="similarity">
    <text evidence="2">Belongs to the Nudix hydrolase family.</text>
</comment>
<dbReference type="InterPro" id="IPR015797">
    <property type="entry name" value="NUDIX_hydrolase-like_dom_sf"/>
</dbReference>
<proteinExistence type="inferred from homology"/>
<dbReference type="InterPro" id="IPR000086">
    <property type="entry name" value="NUDIX_hydrolase_dom"/>
</dbReference>
<comment type="cofactor">
    <cofactor evidence="1">
        <name>Mg(2+)</name>
        <dbReference type="ChEBI" id="CHEBI:18420"/>
    </cofactor>
</comment>
<accession>A0A0T6LUS5</accession>
<comment type="caution">
    <text evidence="8">The sequence shown here is derived from an EMBL/GenBank/DDBJ whole genome shotgun (WGS) entry which is preliminary data.</text>
</comment>
<keyword evidence="4 8" id="KW-0378">Hydrolase</keyword>
<evidence type="ECO:0000256" key="4">
    <source>
        <dbReference type="ARBA" id="ARBA00022801"/>
    </source>
</evidence>
<dbReference type="Pfam" id="PF00293">
    <property type="entry name" value="NUDIX"/>
    <property type="match status" value="1"/>
</dbReference>